<dbReference type="InterPro" id="IPR000675">
    <property type="entry name" value="Cutinase/axe"/>
</dbReference>
<dbReference type="Pfam" id="PF01083">
    <property type="entry name" value="Cutinase"/>
    <property type="match status" value="1"/>
</dbReference>
<dbReference type="EMBL" id="HF935778">
    <property type="protein sequence ID" value="CCX13092.1"/>
    <property type="molecule type" value="Genomic_DNA"/>
</dbReference>
<dbReference type="PANTHER" id="PTHR33630">
    <property type="entry name" value="CUTINASE RV1984C-RELATED-RELATED"/>
    <property type="match status" value="1"/>
</dbReference>
<keyword evidence="2" id="KW-1015">Disulfide bond</keyword>
<dbReference type="InterPro" id="IPR029058">
    <property type="entry name" value="AB_hydrolase_fold"/>
</dbReference>
<name>U4L8C2_PYROM</name>
<gene>
    <name evidence="3" type="ORF">PCON_12685</name>
</gene>
<evidence type="ECO:0000256" key="2">
    <source>
        <dbReference type="ARBA" id="ARBA00023157"/>
    </source>
</evidence>
<protein>
    <submittedName>
        <fullName evidence="3">Similar to Acetylxylan esterase 2 acc. no. O59893</fullName>
    </submittedName>
</protein>
<dbReference type="eggNOG" id="ENOG502S0FT">
    <property type="taxonomic scope" value="Eukaryota"/>
</dbReference>
<evidence type="ECO:0000313" key="3">
    <source>
        <dbReference type="EMBL" id="CCX13092.1"/>
    </source>
</evidence>
<dbReference type="SUPFAM" id="SSF53474">
    <property type="entry name" value="alpha/beta-Hydrolases"/>
    <property type="match status" value="1"/>
</dbReference>
<dbReference type="PANTHER" id="PTHR33630:SF9">
    <property type="entry name" value="CUTINASE 4"/>
    <property type="match status" value="1"/>
</dbReference>
<dbReference type="OrthoDB" id="2586582at2759"/>
<organism evidence="3 4">
    <name type="scientific">Pyronema omphalodes (strain CBS 100304)</name>
    <name type="common">Pyronema confluens</name>
    <dbReference type="NCBI Taxonomy" id="1076935"/>
    <lineage>
        <taxon>Eukaryota</taxon>
        <taxon>Fungi</taxon>
        <taxon>Dikarya</taxon>
        <taxon>Ascomycota</taxon>
        <taxon>Pezizomycotina</taxon>
        <taxon>Pezizomycetes</taxon>
        <taxon>Pezizales</taxon>
        <taxon>Pyronemataceae</taxon>
        <taxon>Pyronema</taxon>
    </lineage>
</organism>
<sequence length="227" mass="24969">MFAWACRPSALGWLSTIHTKITSMRFSVLAVLSLFLSFASSVPVGIESNVTKALVKCAPIHMLIAHGSLELPGKGAIGRVASAIIRLSRQQITRESINYPAFLIPYSRSSSLGTAAVKRQLIEYMDRCPQSKIVMMGYSQGAHIIENTRTKSLPFYKWETLDTPPATHTIKELPEKWTVSKGANHFVSYCDSGDTFCDGGIDVLSHLVYVEKYGEEAVEWIVGKIGG</sequence>
<dbReference type="GO" id="GO:0052689">
    <property type="term" value="F:carboxylic ester hydrolase activity"/>
    <property type="evidence" value="ECO:0007669"/>
    <property type="project" value="UniProtKB-ARBA"/>
</dbReference>
<dbReference type="Proteomes" id="UP000018144">
    <property type="component" value="Unassembled WGS sequence"/>
</dbReference>
<dbReference type="STRING" id="1076935.U4L8C2"/>
<proteinExistence type="predicted"/>
<evidence type="ECO:0000313" key="4">
    <source>
        <dbReference type="Proteomes" id="UP000018144"/>
    </source>
</evidence>
<dbReference type="Gene3D" id="3.40.50.1820">
    <property type="entry name" value="alpha/beta hydrolase"/>
    <property type="match status" value="2"/>
</dbReference>
<dbReference type="SMART" id="SM01110">
    <property type="entry name" value="Cutinase"/>
    <property type="match status" value="1"/>
</dbReference>
<dbReference type="AlphaFoldDB" id="U4L8C2"/>
<accession>U4L8C2</accession>
<evidence type="ECO:0000256" key="1">
    <source>
        <dbReference type="ARBA" id="ARBA00022801"/>
    </source>
</evidence>
<reference evidence="3 4" key="1">
    <citation type="journal article" date="2013" name="PLoS Genet.">
        <title>The genome and development-dependent transcriptomes of Pyronema confluens: a window into fungal evolution.</title>
        <authorList>
            <person name="Traeger S."/>
            <person name="Altegoer F."/>
            <person name="Freitag M."/>
            <person name="Gabaldon T."/>
            <person name="Kempken F."/>
            <person name="Kumar A."/>
            <person name="Marcet-Houben M."/>
            <person name="Poggeler S."/>
            <person name="Stajich J.E."/>
            <person name="Nowrousian M."/>
        </authorList>
    </citation>
    <scope>NUCLEOTIDE SEQUENCE [LARGE SCALE GENOMIC DNA]</scope>
    <source>
        <strain evidence="4">CBS 100304</strain>
        <tissue evidence="3">Vegetative mycelium</tissue>
    </source>
</reference>
<keyword evidence="4" id="KW-1185">Reference proteome</keyword>
<keyword evidence="1" id="KW-0378">Hydrolase</keyword>